<dbReference type="InterPro" id="IPR022409">
    <property type="entry name" value="PKD/Chitinase_dom"/>
</dbReference>
<keyword evidence="5" id="KW-1185">Reference proteome</keyword>
<dbReference type="InterPro" id="IPR045829">
    <property type="entry name" value="PKD_6"/>
</dbReference>
<evidence type="ECO:0000313" key="4">
    <source>
        <dbReference type="EMBL" id="GLB52007.1"/>
    </source>
</evidence>
<name>A0A9W6B524_9FLAO</name>
<dbReference type="InterPro" id="IPR000601">
    <property type="entry name" value="PKD_dom"/>
</dbReference>
<proteinExistence type="predicted"/>
<organism evidence="4 5">
    <name type="scientific">Neptunitalea chrysea</name>
    <dbReference type="NCBI Taxonomy" id="1647581"/>
    <lineage>
        <taxon>Bacteria</taxon>
        <taxon>Pseudomonadati</taxon>
        <taxon>Bacteroidota</taxon>
        <taxon>Flavobacteriia</taxon>
        <taxon>Flavobacteriales</taxon>
        <taxon>Flavobacteriaceae</taxon>
        <taxon>Neptunitalea</taxon>
    </lineage>
</organism>
<evidence type="ECO:0000259" key="3">
    <source>
        <dbReference type="PROSITE" id="PS50093"/>
    </source>
</evidence>
<dbReference type="InterPro" id="IPR026444">
    <property type="entry name" value="Secre_tail"/>
</dbReference>
<dbReference type="CDD" id="cd00146">
    <property type="entry name" value="PKD"/>
    <property type="match status" value="1"/>
</dbReference>
<evidence type="ECO:0000256" key="1">
    <source>
        <dbReference type="ARBA" id="ARBA00022729"/>
    </source>
</evidence>
<dbReference type="InterPro" id="IPR013783">
    <property type="entry name" value="Ig-like_fold"/>
</dbReference>
<dbReference type="NCBIfam" id="TIGR04183">
    <property type="entry name" value="Por_Secre_tail"/>
    <property type="match status" value="1"/>
</dbReference>
<accession>A0A9W6B524</accession>
<dbReference type="Pfam" id="PF18962">
    <property type="entry name" value="Por_Secre_tail"/>
    <property type="match status" value="1"/>
</dbReference>
<keyword evidence="1 2" id="KW-0732">Signal</keyword>
<evidence type="ECO:0000313" key="5">
    <source>
        <dbReference type="Proteomes" id="UP001143545"/>
    </source>
</evidence>
<dbReference type="Pfam" id="PF18911">
    <property type="entry name" value="PKD_4"/>
    <property type="match status" value="1"/>
</dbReference>
<dbReference type="PROSITE" id="PS50093">
    <property type="entry name" value="PKD"/>
    <property type="match status" value="2"/>
</dbReference>
<feature type="signal peptide" evidence="2">
    <location>
        <begin position="1"/>
        <end position="21"/>
    </location>
</feature>
<dbReference type="Proteomes" id="UP001143545">
    <property type="component" value="Unassembled WGS sequence"/>
</dbReference>
<feature type="domain" description="PKD" evidence="3">
    <location>
        <begin position="179"/>
        <end position="243"/>
    </location>
</feature>
<evidence type="ECO:0000256" key="2">
    <source>
        <dbReference type="SAM" id="SignalP"/>
    </source>
</evidence>
<dbReference type="Gene3D" id="2.60.40.10">
    <property type="entry name" value="Immunoglobulins"/>
    <property type="match status" value="3"/>
</dbReference>
<dbReference type="RefSeq" id="WP_281753058.1">
    <property type="nucleotide sequence ID" value="NZ_BRVP01000006.1"/>
</dbReference>
<dbReference type="SMART" id="SM00089">
    <property type="entry name" value="PKD"/>
    <property type="match status" value="2"/>
</dbReference>
<dbReference type="SUPFAM" id="SSF49299">
    <property type="entry name" value="PKD domain"/>
    <property type="match status" value="3"/>
</dbReference>
<dbReference type="InterPro" id="IPR035986">
    <property type="entry name" value="PKD_dom_sf"/>
</dbReference>
<dbReference type="EMBL" id="BRVP01000006">
    <property type="protein sequence ID" value="GLB52007.1"/>
    <property type="molecule type" value="Genomic_DNA"/>
</dbReference>
<feature type="domain" description="PKD" evidence="3">
    <location>
        <begin position="1049"/>
        <end position="1101"/>
    </location>
</feature>
<protein>
    <recommendedName>
        <fullName evidence="3">PKD domain-containing protein</fullName>
    </recommendedName>
</protein>
<dbReference type="Pfam" id="PF19408">
    <property type="entry name" value="PKD_6"/>
    <property type="match status" value="2"/>
</dbReference>
<reference evidence="4" key="1">
    <citation type="submission" date="2022-07" db="EMBL/GenBank/DDBJ databases">
        <title>Taxonomy of Novel Oxalotrophic and Methylotrophic Bacteria.</title>
        <authorList>
            <person name="Sahin N."/>
            <person name="Tani A."/>
        </authorList>
    </citation>
    <scope>NUCLEOTIDE SEQUENCE</scope>
    <source>
        <strain evidence="4">AM327</strain>
    </source>
</reference>
<comment type="caution">
    <text evidence="4">The sequence shown here is derived from an EMBL/GenBank/DDBJ whole genome shotgun (WGS) entry which is preliminary data.</text>
</comment>
<feature type="chain" id="PRO_5040994918" description="PKD domain-containing protein" evidence="2">
    <location>
        <begin position="22"/>
        <end position="1641"/>
    </location>
</feature>
<gene>
    <name evidence="4" type="ORF">NBRC110019_10460</name>
</gene>
<sequence>MKKTTSLLGIFLIICLNSVFAYEGTNPLKCLDASLTSELPNSIDLYLKWNTDVSCQENSSEKTKTSIHSTSDIVDGECIRVCENSSVIYTIIGDTSYITSASWQITGGSINSQSSTTCNVSWGSAINPQGYVSVTCTLSDGTEKTIELCIEKIDAPKALFTVAGAPVICMENETIFDNLSSPSDGNSVLYYYWDFGDGNSSTEFEPTHQYTAAGIYYVILTVTNGCGCSSTYKYEIQVSNGISSIDCPSVVCEGQQATYTISNYAGQCSYNWTVNGGTLISSNNGSATILWDNVGSSGYGTVNIASSCTNCISTIEVPVVTSVGSIVGDTVLCTDEQATFSLPQWPTTEYNWSIISSTGAYLVYTNQRNEIIVNTVNSGQITLNCSYNNTLLGCGGSATITLEVLKKAEISGLEEVCQNTSTTYSALYGTSAITPSSWSLSTPTGTTITGSGSSFTYSFPTSGTYVLSIISSNYCSDPIYINVKASPNAPTAIIGEDEVCPDISETYSVTVPSGLTAHWSVTNGSILGSDTGSEITAVFDSNYSSYEVNVWYEKEGCSSSVLTLPIAKDVPTLSISGPINTCGSSTQTYTTPLLDDVDSYEWSIDATSSGSIIAGQNTNSVQVLWNNPSTNPSNADVKLIVRKCNVDYNYILPVTIVESPEVTINTVGNITDVCADETVNFTISHTGSANITSVDWDFAGTYETSTSGSQDHTFLQPTGGSVQQTITATVYFDQGCLPATATYNMIVSPSPVITISPEQNYNYCANNSDSTYTVNIQSGFGATTNITWYYSTSESYTGTILTGNTDTIDLSGAATGYYYAVVTNEYQCTAYTDFIRVYCSNQPGCVANETITASVTQQGCGSFLINYTASGNPVSVGIPVNSDLYDYVVTNTSTYAEIEDAPAGQYAVSITAIYLINGQYCSINETVIIDNPYVPGIKYNVTCGTNGDYEVQLLDFSEVYNPIGVDNFSFTFDGGSNWYAATNVSTNPQYNVTLSPGIYHIGVKLETSGYSTCTAFDELVLPDMSTFDMEIVGKCMKEPIYFYPTGVPSGSSFTYLWTFPYATNSLESTAYTFDTDGTYQVTLKVTNEFGCYTEITKILTVVDPDLDGYLAISPIENCEGSNVDITFINSATMPTEYSWYKDDLDNFIQTTQTNTITVNSSGHYFVYVTSNESCTSYAIPAIDINQVPIPETPVIKGPDAVCLGEDVELSVSASSNLTYYWSINGTLQSSWTGLTEVTDTPTVAGTYTYSVIAEVTSALGTTCTSDAGVWEVTVDAPLTPPIITYTLITCDPYMVKVNVTNVDSGAQYYWSNGDTGSDTTVYHDGPLEVRVEKNSCSATSQIDLPIDVEALAWIVPTGCVELCDSISEDAYLIGPLGSYHNWQWDVDYQPAGNSGIGTVGEQIDFSYGQSPNIFQLTINNEGCDYTMGELDLSRVDCSKCEHEYSTKLIKTFCEYINGDYVIKVEYNVYSTSPYTTTIQFSVDPSSAGYTGNSTITLSPYGSSNGYFYYFPASGTAGTTVSFIGQITGEPHPCIFKSITIEVPECGDNKRIALSTDTTLEEKLIAAPNPAHQSTSVYYYTPAENTLSLIVTNLSGQTVAKIALPNNEGVHELNCSDWNSGTYIISLHQNGNTIKSIKFVVK</sequence>